<dbReference type="CDD" id="cd00009">
    <property type="entry name" value="AAA"/>
    <property type="match status" value="1"/>
</dbReference>
<dbReference type="AlphaFoldDB" id="E0SST6"/>
<keyword evidence="3" id="KW-1185">Reference proteome</keyword>
<gene>
    <name evidence="2" type="ordered locus">Igag_0654</name>
</gene>
<evidence type="ECO:0000313" key="3">
    <source>
        <dbReference type="Proteomes" id="UP000001304"/>
    </source>
</evidence>
<dbReference type="HOGENOM" id="CLU_070505_0_0_2"/>
<reference evidence="2 3" key="1">
    <citation type="journal article" date="2010" name="Stand. Genomic Sci.">
        <title>Complete genome sequence of Ignisphaera aggregans type strain (AQ1.S1).</title>
        <authorList>
            <person name="Goker M."/>
            <person name="Held B."/>
            <person name="Lapidus A."/>
            <person name="Nolan M."/>
            <person name="Spring S."/>
            <person name="Yasawong M."/>
            <person name="Lucas S."/>
            <person name="Glavina Del Rio T."/>
            <person name="Tice H."/>
            <person name="Cheng J.F."/>
            <person name="Goodwin L."/>
            <person name="Tapia R."/>
            <person name="Pitluck S."/>
            <person name="Liolios K."/>
            <person name="Ivanova N."/>
            <person name="Mavromatis K."/>
            <person name="Mikhailova N."/>
            <person name="Pati A."/>
            <person name="Chen A."/>
            <person name="Palaniappan K."/>
            <person name="Brambilla E."/>
            <person name="Land M."/>
            <person name="Hauser L."/>
            <person name="Chang Y.J."/>
            <person name="Jeffries C.D."/>
            <person name="Brettin T."/>
            <person name="Detter J.C."/>
            <person name="Han C."/>
            <person name="Rohde M."/>
            <person name="Sikorski J."/>
            <person name="Woyke T."/>
            <person name="Bristow J."/>
            <person name="Eisen J.A."/>
            <person name="Markowitz V."/>
            <person name="Hugenholtz P."/>
            <person name="Kyrpides N.C."/>
            <person name="Klenk H.P."/>
        </authorList>
    </citation>
    <scope>NUCLEOTIDE SEQUENCE [LARGE SCALE GENOMIC DNA]</scope>
    <source>
        <strain evidence="3">DSM 17230 / JCM 13409 / AQ1.S1</strain>
    </source>
</reference>
<dbReference type="InterPro" id="IPR011579">
    <property type="entry name" value="ATPase_dom"/>
</dbReference>
<protein>
    <submittedName>
        <fullName evidence="2">ATPase</fullName>
    </submittedName>
</protein>
<organism evidence="2 3">
    <name type="scientific">Ignisphaera aggregans (strain DSM 17230 / JCM 13409 / AQ1.S1)</name>
    <dbReference type="NCBI Taxonomy" id="583356"/>
    <lineage>
        <taxon>Archaea</taxon>
        <taxon>Thermoproteota</taxon>
        <taxon>Thermoprotei</taxon>
        <taxon>Desulfurococcales</taxon>
        <taxon>Desulfurococcaceae</taxon>
        <taxon>Ignisphaera</taxon>
    </lineage>
</organism>
<dbReference type="InterPro" id="IPR003593">
    <property type="entry name" value="AAA+_ATPase"/>
</dbReference>
<dbReference type="Proteomes" id="UP000001304">
    <property type="component" value="Chromosome"/>
</dbReference>
<sequence length="343" mass="40147">MKKIKVGFADRKIEFIDRDVALKQIENFAERGTRFPIVIYGPEGCGKTALFRQAKAVLEEYGYSVVYVNPSGESIEERFSISEELRGLAEELGAYLLKDISSLIEKAVEILYIAIRRGIRRRIAILADDVFQVIGLDKAEILIKSFLNMIEWPSIDYEKIVVLVSSSEGVSRERIGRHTWADIHIMWNMSREGFKQLYEVLSEPKPSFEDVWRITGGNPRILEKLYRADWDIDFVISRMIKEKDIHLWIYSLNSESRDILMDIVDDPDTILYKLYNEKVKKLLKELIEKNLIVSIWDREPRLWIDTPPPEKDLELGIGKYFAWQTPLHREAIRRDLEMYISKQ</sequence>
<dbReference type="InterPro" id="IPR027417">
    <property type="entry name" value="P-loop_NTPase"/>
</dbReference>
<feature type="domain" description="AAA+ ATPase" evidence="1">
    <location>
        <begin position="33"/>
        <end position="137"/>
    </location>
</feature>
<proteinExistence type="predicted"/>
<evidence type="ECO:0000313" key="2">
    <source>
        <dbReference type="EMBL" id="ADM27486.1"/>
    </source>
</evidence>
<dbReference type="Gene3D" id="3.40.50.300">
    <property type="entry name" value="P-loop containing nucleotide triphosphate hydrolases"/>
    <property type="match status" value="1"/>
</dbReference>
<dbReference type="SMART" id="SM00382">
    <property type="entry name" value="AAA"/>
    <property type="match status" value="1"/>
</dbReference>
<dbReference type="GO" id="GO:0005524">
    <property type="term" value="F:ATP binding"/>
    <property type="evidence" value="ECO:0007669"/>
    <property type="project" value="InterPro"/>
</dbReference>
<dbReference type="KEGG" id="iag:Igag_0654"/>
<evidence type="ECO:0000259" key="1">
    <source>
        <dbReference type="SMART" id="SM00382"/>
    </source>
</evidence>
<name>E0SST6_IGNAA</name>
<dbReference type="Pfam" id="PF01637">
    <property type="entry name" value="ATPase_2"/>
    <property type="match status" value="1"/>
</dbReference>
<dbReference type="SUPFAM" id="SSF52540">
    <property type="entry name" value="P-loop containing nucleoside triphosphate hydrolases"/>
    <property type="match status" value="1"/>
</dbReference>
<dbReference type="BioCyc" id="IAGG583356:GHAH-652-MONOMER"/>
<accession>E0SST6</accession>
<dbReference type="EMBL" id="CP002098">
    <property type="protein sequence ID" value="ADM27486.1"/>
    <property type="molecule type" value="Genomic_DNA"/>
</dbReference>